<dbReference type="AlphaFoldDB" id="A0A8J7NQM1"/>
<feature type="transmembrane region" description="Helical" evidence="5">
    <location>
        <begin position="6"/>
        <end position="28"/>
    </location>
</feature>
<dbReference type="GO" id="GO:0003924">
    <property type="term" value="F:GTPase activity"/>
    <property type="evidence" value="ECO:0007669"/>
    <property type="project" value="InterPro"/>
</dbReference>
<dbReference type="PANTHER" id="PTHR46724:SF2">
    <property type="entry name" value="ADP-RIBOSYLATION FACTOR-LIKE PROTEIN 9"/>
    <property type="match status" value="1"/>
</dbReference>
<dbReference type="SMART" id="SM00178">
    <property type="entry name" value="SAR"/>
    <property type="match status" value="1"/>
</dbReference>
<evidence type="ECO:0000313" key="6">
    <source>
        <dbReference type="EMBL" id="MBN3317762.1"/>
    </source>
</evidence>
<dbReference type="InterPro" id="IPR006689">
    <property type="entry name" value="Small_GTPase_ARF/SAR"/>
</dbReference>
<evidence type="ECO:0000256" key="3">
    <source>
        <dbReference type="PIRSR" id="PIRSR606689-1"/>
    </source>
</evidence>
<dbReference type="EMBL" id="JAAWVO010036829">
    <property type="protein sequence ID" value="MBN3317762.1"/>
    <property type="molecule type" value="Genomic_DNA"/>
</dbReference>
<keyword evidence="5" id="KW-1133">Transmembrane helix</keyword>
<dbReference type="SMART" id="SM00177">
    <property type="entry name" value="ARF"/>
    <property type="match status" value="1"/>
</dbReference>
<keyword evidence="2 3" id="KW-0342">GTP-binding</keyword>
<dbReference type="InterPro" id="IPR027417">
    <property type="entry name" value="P-loop_NTPase"/>
</dbReference>
<dbReference type="InterPro" id="IPR053254">
    <property type="entry name" value="Arf-like_GTPase"/>
</dbReference>
<organism evidence="6 7">
    <name type="scientific">Atractosteus spatula</name>
    <name type="common">Alligator gar</name>
    <name type="synonym">Lepisosteus spatula</name>
    <dbReference type="NCBI Taxonomy" id="7917"/>
    <lineage>
        <taxon>Eukaryota</taxon>
        <taxon>Metazoa</taxon>
        <taxon>Chordata</taxon>
        <taxon>Craniata</taxon>
        <taxon>Vertebrata</taxon>
        <taxon>Euteleostomi</taxon>
        <taxon>Actinopterygii</taxon>
        <taxon>Neopterygii</taxon>
        <taxon>Holostei</taxon>
        <taxon>Semionotiformes</taxon>
        <taxon>Lepisosteidae</taxon>
        <taxon>Atractosteus</taxon>
    </lineage>
</organism>
<dbReference type="Gene3D" id="3.40.50.300">
    <property type="entry name" value="P-loop containing nucleotide triphosphate hydrolases"/>
    <property type="match status" value="1"/>
</dbReference>
<feature type="binding site" evidence="3">
    <location>
        <position position="109"/>
    </location>
    <ligand>
        <name>GTP</name>
        <dbReference type="ChEBI" id="CHEBI:37565"/>
    </ligand>
</feature>
<reference evidence="6" key="1">
    <citation type="journal article" date="2021" name="Cell">
        <title>Tracing the genetic footprints of vertebrate landing in non-teleost ray-finned fishes.</title>
        <authorList>
            <person name="Bi X."/>
            <person name="Wang K."/>
            <person name="Yang L."/>
            <person name="Pan H."/>
            <person name="Jiang H."/>
            <person name="Wei Q."/>
            <person name="Fang M."/>
            <person name="Yu H."/>
            <person name="Zhu C."/>
            <person name="Cai Y."/>
            <person name="He Y."/>
            <person name="Gan X."/>
            <person name="Zeng H."/>
            <person name="Yu D."/>
            <person name="Zhu Y."/>
            <person name="Jiang H."/>
            <person name="Qiu Q."/>
            <person name="Yang H."/>
            <person name="Zhang Y.E."/>
            <person name="Wang W."/>
            <person name="Zhu M."/>
            <person name="He S."/>
            <person name="Zhang G."/>
        </authorList>
    </citation>
    <scope>NUCLEOTIDE SEQUENCE</scope>
    <source>
        <strain evidence="6">Allg_001</strain>
    </source>
</reference>
<keyword evidence="7" id="KW-1185">Reference proteome</keyword>
<dbReference type="PRINTS" id="PR00328">
    <property type="entry name" value="SAR1GTPBP"/>
</dbReference>
<protein>
    <submittedName>
        <fullName evidence="6">ARL9 protein</fullName>
    </submittedName>
</protein>
<sequence length="224" mass="24617">MPGFREAGLLGAAFAATGGVAYVFWRYLSSREKEEKVKAGTVGEQPLFTEVKSASKQVLVLGLDGAGKTSVLHCLATGTVKNSASPTEGFNAVCINKEDTRIEFIEIGGSESLRTYWNMYLCKAQVLVYVVDAADPDRFPLAKKHLHELIRKDSYLPLVVLGNKQDLQGACSIMELHDALSLDEVGDERKLYIIGTHVRKSDSEVPSSVQDARELITQLVTERR</sequence>
<name>A0A8J7NQM1_ATRSP</name>
<keyword evidence="1 3" id="KW-0547">Nucleotide-binding</keyword>
<dbReference type="SUPFAM" id="SSF52540">
    <property type="entry name" value="P-loop containing nucleoside triphosphate hydrolases"/>
    <property type="match status" value="1"/>
</dbReference>
<feature type="binding site" evidence="4">
    <location>
        <position position="69"/>
    </location>
    <ligand>
        <name>Mg(2+)</name>
        <dbReference type="ChEBI" id="CHEBI:18420"/>
    </ligand>
</feature>
<keyword evidence="5" id="KW-0812">Transmembrane</keyword>
<dbReference type="Proteomes" id="UP000736164">
    <property type="component" value="Unassembled WGS sequence"/>
</dbReference>
<keyword evidence="4" id="KW-0460">Magnesium</keyword>
<feature type="non-terminal residue" evidence="6">
    <location>
        <position position="224"/>
    </location>
</feature>
<comment type="caution">
    <text evidence="6">The sequence shown here is derived from an EMBL/GenBank/DDBJ whole genome shotgun (WGS) entry which is preliminary data.</text>
</comment>
<evidence type="ECO:0000256" key="1">
    <source>
        <dbReference type="ARBA" id="ARBA00022741"/>
    </source>
</evidence>
<proteinExistence type="predicted"/>
<feature type="binding site" evidence="4">
    <location>
        <position position="87"/>
    </location>
    <ligand>
        <name>Mg(2+)</name>
        <dbReference type="ChEBI" id="CHEBI:18420"/>
    </ligand>
</feature>
<evidence type="ECO:0000256" key="5">
    <source>
        <dbReference type="SAM" id="Phobius"/>
    </source>
</evidence>
<dbReference type="Pfam" id="PF00025">
    <property type="entry name" value="Arf"/>
    <property type="match status" value="1"/>
</dbReference>
<dbReference type="GO" id="GO:0046872">
    <property type="term" value="F:metal ion binding"/>
    <property type="evidence" value="ECO:0007669"/>
    <property type="project" value="UniProtKB-KW"/>
</dbReference>
<dbReference type="PANTHER" id="PTHR46724">
    <property type="entry name" value="ADP-RIBOSYLATION FACTOR-LIKE PROTEIN 9-RELATED"/>
    <property type="match status" value="1"/>
</dbReference>
<evidence type="ECO:0000313" key="7">
    <source>
        <dbReference type="Proteomes" id="UP000736164"/>
    </source>
</evidence>
<gene>
    <name evidence="6" type="primary">Arl9_1</name>
    <name evidence="6" type="ORF">GTO95_0014056</name>
</gene>
<keyword evidence="5" id="KW-0472">Membrane</keyword>
<evidence type="ECO:0000256" key="4">
    <source>
        <dbReference type="PIRSR" id="PIRSR606689-2"/>
    </source>
</evidence>
<keyword evidence="4" id="KW-0479">Metal-binding</keyword>
<feature type="binding site" evidence="3">
    <location>
        <begin position="163"/>
        <end position="166"/>
    </location>
    <ligand>
        <name>GTP</name>
        <dbReference type="ChEBI" id="CHEBI:37565"/>
    </ligand>
</feature>
<feature type="binding site" evidence="3">
    <location>
        <begin position="62"/>
        <end position="69"/>
    </location>
    <ligand>
        <name>GTP</name>
        <dbReference type="ChEBI" id="CHEBI:37565"/>
    </ligand>
</feature>
<evidence type="ECO:0000256" key="2">
    <source>
        <dbReference type="ARBA" id="ARBA00023134"/>
    </source>
</evidence>
<dbReference type="GO" id="GO:0005525">
    <property type="term" value="F:GTP binding"/>
    <property type="evidence" value="ECO:0007669"/>
    <property type="project" value="UniProtKB-KW"/>
</dbReference>
<accession>A0A8J7NQM1</accession>
<dbReference type="PROSITE" id="PS51417">
    <property type="entry name" value="ARF"/>
    <property type="match status" value="1"/>
</dbReference>
<feature type="non-terminal residue" evidence="6">
    <location>
        <position position="1"/>
    </location>
</feature>